<dbReference type="InterPro" id="IPR012327">
    <property type="entry name" value="MeTrfase_D12"/>
</dbReference>
<evidence type="ECO:0000256" key="6">
    <source>
        <dbReference type="ARBA" id="ARBA00047942"/>
    </source>
</evidence>
<dbReference type="GO" id="GO:0032259">
    <property type="term" value="P:methylation"/>
    <property type="evidence" value="ECO:0007669"/>
    <property type="project" value="UniProtKB-KW"/>
</dbReference>
<accession>A0A8S5MGS7</accession>
<dbReference type="GO" id="GO:0043565">
    <property type="term" value="F:sequence-specific DNA binding"/>
    <property type="evidence" value="ECO:0007669"/>
    <property type="project" value="TreeGrafter"/>
</dbReference>
<dbReference type="Pfam" id="PF02086">
    <property type="entry name" value="MethyltransfD12"/>
    <property type="match status" value="2"/>
</dbReference>
<dbReference type="SUPFAM" id="SSF53335">
    <property type="entry name" value="S-adenosyl-L-methionine-dependent methyltransferases"/>
    <property type="match status" value="2"/>
</dbReference>
<dbReference type="GO" id="GO:1904047">
    <property type="term" value="F:S-adenosyl-L-methionine binding"/>
    <property type="evidence" value="ECO:0007669"/>
    <property type="project" value="TreeGrafter"/>
</dbReference>
<evidence type="ECO:0000313" key="7">
    <source>
        <dbReference type="EMBL" id="DAD81255.1"/>
    </source>
</evidence>
<dbReference type="Gene3D" id="3.40.50.150">
    <property type="entry name" value="Vaccinia Virus protein VP39"/>
    <property type="match status" value="2"/>
</dbReference>
<keyword evidence="5" id="KW-0949">S-adenosyl-L-methionine</keyword>
<dbReference type="PANTHER" id="PTHR30481">
    <property type="entry name" value="DNA ADENINE METHYLASE"/>
    <property type="match status" value="1"/>
</dbReference>
<dbReference type="InterPro" id="IPR012186">
    <property type="entry name" value="Ade-mod_methylase_MStsI"/>
</dbReference>
<dbReference type="InterPro" id="IPR023095">
    <property type="entry name" value="Ade_MeTrfase_dom_2"/>
</dbReference>
<dbReference type="Gene3D" id="1.10.1020.10">
    <property type="entry name" value="Adenine-specific Methyltransferase, Domain 2"/>
    <property type="match status" value="1"/>
</dbReference>
<evidence type="ECO:0000256" key="4">
    <source>
        <dbReference type="ARBA" id="ARBA00022679"/>
    </source>
</evidence>
<dbReference type="InterPro" id="IPR029063">
    <property type="entry name" value="SAM-dependent_MTases_sf"/>
</dbReference>
<name>A0A8S5MGS7_9CAUD</name>
<evidence type="ECO:0000256" key="1">
    <source>
        <dbReference type="ARBA" id="ARBA00006594"/>
    </source>
</evidence>
<comment type="catalytic activity">
    <reaction evidence="6">
        <text>a 2'-deoxyadenosine in DNA + S-adenosyl-L-methionine = an N(6)-methyl-2'-deoxyadenosine in DNA + S-adenosyl-L-homocysteine + H(+)</text>
        <dbReference type="Rhea" id="RHEA:15197"/>
        <dbReference type="Rhea" id="RHEA-COMP:12418"/>
        <dbReference type="Rhea" id="RHEA-COMP:12419"/>
        <dbReference type="ChEBI" id="CHEBI:15378"/>
        <dbReference type="ChEBI" id="CHEBI:57856"/>
        <dbReference type="ChEBI" id="CHEBI:59789"/>
        <dbReference type="ChEBI" id="CHEBI:90615"/>
        <dbReference type="ChEBI" id="CHEBI:90616"/>
        <dbReference type="EC" id="2.1.1.72"/>
    </reaction>
</comment>
<reference evidence="7" key="1">
    <citation type="journal article" date="2021" name="Proc. Natl. Acad. Sci. U.S.A.">
        <title>A Catalog of Tens of Thousands of Viruses from Human Metagenomes Reveals Hidden Associations with Chronic Diseases.</title>
        <authorList>
            <person name="Tisza M.J."/>
            <person name="Buck C.B."/>
        </authorList>
    </citation>
    <scope>NUCLEOTIDE SEQUENCE</scope>
    <source>
        <strain evidence="7">Ctcfw7</strain>
    </source>
</reference>
<dbReference type="NCBIfam" id="TIGR00571">
    <property type="entry name" value="dam"/>
    <property type="match status" value="1"/>
</dbReference>
<dbReference type="PRINTS" id="PR00505">
    <property type="entry name" value="D12N6MTFRASE"/>
</dbReference>
<protein>
    <recommendedName>
        <fullName evidence="2">site-specific DNA-methyltransferase (adenine-specific)</fullName>
        <ecNumber evidence="2">2.1.1.72</ecNumber>
    </recommendedName>
</protein>
<evidence type="ECO:0000256" key="3">
    <source>
        <dbReference type="ARBA" id="ARBA00022603"/>
    </source>
</evidence>
<dbReference type="PROSITE" id="PS00092">
    <property type="entry name" value="N6_MTASE"/>
    <property type="match status" value="1"/>
</dbReference>
<comment type="similarity">
    <text evidence="1">Belongs to the N(4)/N(6)-methyltransferase family.</text>
</comment>
<dbReference type="PANTHER" id="PTHR30481:SF3">
    <property type="entry name" value="DNA ADENINE METHYLASE"/>
    <property type="match status" value="1"/>
</dbReference>
<dbReference type="GO" id="GO:0009007">
    <property type="term" value="F:site-specific DNA-methyltransferase (adenine-specific) activity"/>
    <property type="evidence" value="ECO:0007669"/>
    <property type="project" value="UniProtKB-EC"/>
</dbReference>
<dbReference type="GO" id="GO:0006298">
    <property type="term" value="P:mismatch repair"/>
    <property type="evidence" value="ECO:0007669"/>
    <property type="project" value="TreeGrafter"/>
</dbReference>
<dbReference type="EMBL" id="BK014898">
    <property type="protein sequence ID" value="DAD81255.1"/>
    <property type="molecule type" value="Genomic_DNA"/>
</dbReference>
<dbReference type="PIRSF" id="PIRSF036638">
    <property type="entry name" value="M_m6A_StsI"/>
    <property type="match status" value="1"/>
</dbReference>
<evidence type="ECO:0000256" key="5">
    <source>
        <dbReference type="ARBA" id="ARBA00022691"/>
    </source>
</evidence>
<keyword evidence="3 7" id="KW-0489">Methyltransferase</keyword>
<organism evidence="7">
    <name type="scientific">Siphoviridae sp. ctcfw7</name>
    <dbReference type="NCBI Taxonomy" id="2826394"/>
    <lineage>
        <taxon>Viruses</taxon>
        <taxon>Duplodnaviria</taxon>
        <taxon>Heunggongvirae</taxon>
        <taxon>Uroviricota</taxon>
        <taxon>Caudoviricetes</taxon>
    </lineage>
</organism>
<proteinExistence type="inferred from homology"/>
<keyword evidence="4" id="KW-0808">Transferase</keyword>
<dbReference type="EC" id="2.1.1.72" evidence="2"/>
<sequence length="625" mass="73662">MRFLGNKESIVNQIIELLDNKKLLNKQYTFFDAFSGTGSVANAVKDNFNIIINDKLKWCSLYSLGRIKASNVTFEKLEMDPFSYLNSNNRIMKGFFYNNYSPANSKRMYFTSYNAGRIDYFRDTIEKWKESNKITRDEYAVLMASLIESVSKVANVAGVYGAFLKKWDSRAKKEIRFIPVETESSLFTLGQNKKIKVYNKNIEDIISDVDCDILYLDPPYTQNQYGTQYHLLETLVLNDNPMISKVTGSRPTGPMRSDWSKAYKVHILFDKIIAETKAKYIIFSYSTDGLMSKSFIEASLKRYAKKGTYECFKISYKKYRNWKTKKNDDHFEYLFFIEKEQQNRIVIESPLNYIGSKSKMINSIRKYLPKGVEKGTFYDIFGGGFNVGVNMSNSQIVFNDINRFVVDLVKSFKKYDTYEYIKFVKRTIKKFQLEPKKKEEYLAIRNYYNSLKFEDRDPRLLYTLILYGFNQQIRFNSNFDFNNPVGMRWFNDKVLEKLISFSRVIKTKNVQFFNEYFTKISKEIKPNDFVYMDPPYMLTTGSYNDGKRGFEGWSVEHEDQLLKFADKLDSKNIKFMISYVLEHNGEVNQHLKNWLLNHDYSLIRLPTVPGKKRREVIIINYDCQD</sequence>
<dbReference type="InterPro" id="IPR002052">
    <property type="entry name" value="DNA_methylase_N6_adenine_CS"/>
</dbReference>
<dbReference type="GO" id="GO:0009307">
    <property type="term" value="P:DNA restriction-modification system"/>
    <property type="evidence" value="ECO:0007669"/>
    <property type="project" value="InterPro"/>
</dbReference>
<evidence type="ECO:0000256" key="2">
    <source>
        <dbReference type="ARBA" id="ARBA00011900"/>
    </source>
</evidence>